<name>A0A0E9UDS1_ANGAN</name>
<organism evidence="1">
    <name type="scientific">Anguilla anguilla</name>
    <name type="common">European freshwater eel</name>
    <name type="synonym">Muraena anguilla</name>
    <dbReference type="NCBI Taxonomy" id="7936"/>
    <lineage>
        <taxon>Eukaryota</taxon>
        <taxon>Metazoa</taxon>
        <taxon>Chordata</taxon>
        <taxon>Craniata</taxon>
        <taxon>Vertebrata</taxon>
        <taxon>Euteleostomi</taxon>
        <taxon>Actinopterygii</taxon>
        <taxon>Neopterygii</taxon>
        <taxon>Teleostei</taxon>
        <taxon>Anguilliformes</taxon>
        <taxon>Anguillidae</taxon>
        <taxon>Anguilla</taxon>
    </lineage>
</organism>
<reference evidence="1" key="1">
    <citation type="submission" date="2014-11" db="EMBL/GenBank/DDBJ databases">
        <authorList>
            <person name="Amaro Gonzalez C."/>
        </authorList>
    </citation>
    <scope>NUCLEOTIDE SEQUENCE</scope>
</reference>
<dbReference type="AlphaFoldDB" id="A0A0E9UDS1"/>
<reference evidence="1" key="2">
    <citation type="journal article" date="2015" name="Fish Shellfish Immunol.">
        <title>Early steps in the European eel (Anguilla anguilla)-Vibrio vulnificus interaction in the gills: Role of the RtxA13 toxin.</title>
        <authorList>
            <person name="Callol A."/>
            <person name="Pajuelo D."/>
            <person name="Ebbesson L."/>
            <person name="Teles M."/>
            <person name="MacKenzie S."/>
            <person name="Amaro C."/>
        </authorList>
    </citation>
    <scope>NUCLEOTIDE SEQUENCE</scope>
</reference>
<proteinExistence type="predicted"/>
<accession>A0A0E9UDS1</accession>
<sequence length="53" mass="5977">MLSMQACYCSYTGLVIPSKGKLIPVEVDCTVDTVKSERYGCATTYHCWETEKH</sequence>
<dbReference type="EMBL" id="GBXM01044660">
    <property type="protein sequence ID" value="JAH63917.1"/>
    <property type="molecule type" value="Transcribed_RNA"/>
</dbReference>
<protein>
    <submittedName>
        <fullName evidence="1">Uncharacterized protein</fullName>
    </submittedName>
</protein>
<evidence type="ECO:0000313" key="1">
    <source>
        <dbReference type="EMBL" id="JAH63917.1"/>
    </source>
</evidence>